<proteinExistence type="predicted"/>
<feature type="compositionally biased region" description="Low complexity" evidence="1">
    <location>
        <begin position="93"/>
        <end position="122"/>
    </location>
</feature>
<feature type="compositionally biased region" description="Basic and acidic residues" evidence="1">
    <location>
        <begin position="145"/>
        <end position="155"/>
    </location>
</feature>
<protein>
    <recommendedName>
        <fullName evidence="4">DUF2497 domain-containing protein</fullName>
    </recommendedName>
</protein>
<dbReference type="EMBL" id="AMSI01000013">
    <property type="protein sequence ID" value="EKF40985.1"/>
    <property type="molecule type" value="Genomic_DNA"/>
</dbReference>
<dbReference type="InterPro" id="IPR019632">
    <property type="entry name" value="DUF2497"/>
</dbReference>
<evidence type="ECO:0008006" key="4">
    <source>
        <dbReference type="Google" id="ProtNLM"/>
    </source>
</evidence>
<sequence>MEEILASIRRIIEDNDTPAARAAAPQRSPETVTPAALQPSNSSDAPATQPARTREPDEPVRQQPAAAEVRKPSWELPRLEDEKPLGLRGELGAAGAAPAQKPVAAPAPKASPAPSFATKPTPVEAEFRSQPAPKPAETAPALREAPAHGEGDESKVVGGILSAYTGRKVAAAFGELNEAFEASRRRSFDQVAEEMLRPMLQDWLDNNLPTLVERLVREEIERIARGA</sequence>
<name>K2NNL7_9HYPH</name>
<reference evidence="2 3" key="1">
    <citation type="journal article" date="2012" name="J. Bacteriol.">
        <title>Genome Sequence of Nitratireductor indicus Type Strain C115.</title>
        <authorList>
            <person name="Lai Q."/>
            <person name="Li G."/>
            <person name="Yu Z."/>
            <person name="Shao Z."/>
        </authorList>
    </citation>
    <scope>NUCLEOTIDE SEQUENCE [LARGE SCALE GENOMIC DNA]</scope>
    <source>
        <strain evidence="2 3">C115</strain>
    </source>
</reference>
<dbReference type="Proteomes" id="UP000007374">
    <property type="component" value="Unassembled WGS sequence"/>
</dbReference>
<dbReference type="eggNOG" id="COG3827">
    <property type="taxonomic scope" value="Bacteria"/>
</dbReference>
<evidence type="ECO:0000256" key="1">
    <source>
        <dbReference type="SAM" id="MobiDB-lite"/>
    </source>
</evidence>
<feature type="region of interest" description="Disordered" evidence="1">
    <location>
        <begin position="1"/>
        <end position="155"/>
    </location>
</feature>
<keyword evidence="3" id="KW-1185">Reference proteome</keyword>
<dbReference type="Pfam" id="PF10691">
    <property type="entry name" value="DUF2497"/>
    <property type="match status" value="1"/>
</dbReference>
<dbReference type="AlphaFoldDB" id="K2NNL7"/>
<feature type="compositionally biased region" description="Basic and acidic residues" evidence="1">
    <location>
        <begin position="68"/>
        <end position="85"/>
    </location>
</feature>
<dbReference type="PATRIC" id="fig|1231190.3.peg.3615"/>
<evidence type="ECO:0000313" key="3">
    <source>
        <dbReference type="Proteomes" id="UP000007374"/>
    </source>
</evidence>
<evidence type="ECO:0000313" key="2">
    <source>
        <dbReference type="EMBL" id="EKF40985.1"/>
    </source>
</evidence>
<organism evidence="2 3">
    <name type="scientific">Nitratireductor indicus C115</name>
    <dbReference type="NCBI Taxonomy" id="1231190"/>
    <lineage>
        <taxon>Bacteria</taxon>
        <taxon>Pseudomonadati</taxon>
        <taxon>Pseudomonadota</taxon>
        <taxon>Alphaproteobacteria</taxon>
        <taxon>Hyphomicrobiales</taxon>
        <taxon>Phyllobacteriaceae</taxon>
        <taxon>Nitratireductor</taxon>
    </lineage>
</organism>
<comment type="caution">
    <text evidence="2">The sequence shown here is derived from an EMBL/GenBank/DDBJ whole genome shotgun (WGS) entry which is preliminary data.</text>
</comment>
<accession>K2NNL7</accession>
<dbReference type="STRING" id="721133.SAMN05216176_11214"/>
<gene>
    <name evidence="2" type="ORF">NA8A_17490</name>
</gene>